<keyword evidence="2" id="KW-1185">Reference proteome</keyword>
<dbReference type="PROSITE" id="PS51257">
    <property type="entry name" value="PROKAR_LIPOPROTEIN"/>
    <property type="match status" value="1"/>
</dbReference>
<organism evidence="1 2">
    <name type="scientific">Paraglaciecola hydrolytica</name>
    <dbReference type="NCBI Taxonomy" id="1799789"/>
    <lineage>
        <taxon>Bacteria</taxon>
        <taxon>Pseudomonadati</taxon>
        <taxon>Pseudomonadota</taxon>
        <taxon>Gammaproteobacteria</taxon>
        <taxon>Alteromonadales</taxon>
        <taxon>Alteromonadaceae</taxon>
        <taxon>Paraglaciecola</taxon>
    </lineage>
</organism>
<dbReference type="PANTHER" id="PTHR41339">
    <property type="entry name" value="LIPL48"/>
    <property type="match status" value="1"/>
</dbReference>
<dbReference type="PANTHER" id="PTHR41339:SF1">
    <property type="entry name" value="SECRETED PROTEIN"/>
    <property type="match status" value="1"/>
</dbReference>
<accession>A0A136A062</accession>
<dbReference type="OrthoDB" id="237393at2"/>
<comment type="caution">
    <text evidence="1">The sequence shown here is derived from an EMBL/GenBank/DDBJ whole genome shotgun (WGS) entry which is preliminary data.</text>
</comment>
<dbReference type="AlphaFoldDB" id="A0A136A062"/>
<evidence type="ECO:0000313" key="2">
    <source>
        <dbReference type="Proteomes" id="UP000070299"/>
    </source>
</evidence>
<dbReference type="RefSeq" id="WP_068377705.1">
    <property type="nucleotide sequence ID" value="NZ_LSNE01000006.1"/>
</dbReference>
<sequence length="539" mass="56155">MEFKRLFNASAIATALILAGCGGDINITPTVVDNSTTTDNSTNNSNNTTTTPPTTVDAECASYESAAGTVEGTFDGLDCLYNDSFASKNISISSNITFEELPDGGVHVFEDALQIGVDGDTTTGFVVPTAGPTMTVKPGATLAFKSGEAIIRIARGAKIQAVGTSAKPIIFTSAFAYDRFDDEGKGPLYADWGGIIINGNAITDQCTDAERTAATCNVPSEGITSYFGGNNNADSSGNIKWAKIWYAGSGPKVGGDGDDLNSLTLNAVGSGSEFDYIHIHQGFDDGVEIFGGATTLKHIVVTDTQDDSFDFDAGWQGKAQFLFIQHGTVTTRDGATVSMGNGGFESDGVKGASSAQVAPSNPTIANVTVITTDGLSVRDGDPSIAFKFDDEFNANLYNVLITKPVATQTYCVTFSSDGEKQADKIMFHNSVMACDVEFSDADGTFNSGKEAASLSGTTLTAWFDGTSNQRIAASSAVLAANGFATATASTDVTITANNLSTLDSGFFDSVNYIGAVSDQDTSSSWYKWVEAAVTAAAQD</sequence>
<evidence type="ECO:0000313" key="1">
    <source>
        <dbReference type="EMBL" id="KXI28615.1"/>
    </source>
</evidence>
<reference evidence="2" key="1">
    <citation type="submission" date="2016-02" db="EMBL/GenBank/DDBJ databases">
        <authorList>
            <person name="Schultz-Johansen M."/>
            <person name="Glaring M.A."/>
            <person name="Bech P.K."/>
            <person name="Stougaard P."/>
        </authorList>
    </citation>
    <scope>NUCLEOTIDE SEQUENCE [LARGE SCALE GENOMIC DNA]</scope>
    <source>
        <strain evidence="2">S66</strain>
    </source>
</reference>
<dbReference type="EMBL" id="LSNE01000006">
    <property type="protein sequence ID" value="KXI28615.1"/>
    <property type="molecule type" value="Genomic_DNA"/>
</dbReference>
<dbReference type="Proteomes" id="UP000070299">
    <property type="component" value="Unassembled WGS sequence"/>
</dbReference>
<proteinExistence type="predicted"/>
<name>A0A136A062_9ALTE</name>
<gene>
    <name evidence="1" type="ORF">AX660_16140</name>
</gene>
<dbReference type="STRING" id="1799789.AX660_16140"/>
<protein>
    <submittedName>
        <fullName evidence="1">Uncharacterized protein</fullName>
    </submittedName>
</protein>